<dbReference type="GO" id="GO:0005886">
    <property type="term" value="C:plasma membrane"/>
    <property type="evidence" value="ECO:0007669"/>
    <property type="project" value="TreeGrafter"/>
</dbReference>
<dbReference type="OrthoDB" id="5599269at2759"/>
<evidence type="ECO:0000256" key="3">
    <source>
        <dbReference type="SAM" id="MobiDB-lite"/>
    </source>
</evidence>
<gene>
    <name evidence="4" type="primary">LSP1</name>
    <name evidence="4" type="ORF">KQ657_004099</name>
</gene>
<evidence type="ECO:0000256" key="1">
    <source>
        <dbReference type="ARBA" id="ARBA00022553"/>
    </source>
</evidence>
<proteinExistence type="predicted"/>
<dbReference type="Pfam" id="PF13805">
    <property type="entry name" value="Pil1"/>
    <property type="match status" value="1"/>
</dbReference>
<keyword evidence="2" id="KW-0175">Coiled coil</keyword>
<dbReference type="GO" id="GO:0070941">
    <property type="term" value="P:eisosome assembly"/>
    <property type="evidence" value="ECO:0007669"/>
    <property type="project" value="TreeGrafter"/>
</dbReference>
<feature type="compositionally biased region" description="Basic and acidic residues" evidence="3">
    <location>
        <begin position="295"/>
        <end position="307"/>
    </location>
</feature>
<organism evidence="4 5">
    <name type="scientific">Scheffersomyces spartinae</name>
    <dbReference type="NCBI Taxonomy" id="45513"/>
    <lineage>
        <taxon>Eukaryota</taxon>
        <taxon>Fungi</taxon>
        <taxon>Dikarya</taxon>
        <taxon>Ascomycota</taxon>
        <taxon>Saccharomycotina</taxon>
        <taxon>Pichiomycetes</taxon>
        <taxon>Debaryomycetaceae</taxon>
        <taxon>Scheffersomyces</taxon>
    </lineage>
</organism>
<name>A0A9P8AKC0_9ASCO</name>
<reference evidence="4" key="1">
    <citation type="submission" date="2021-03" db="EMBL/GenBank/DDBJ databases">
        <authorList>
            <person name="Palmer J.M."/>
        </authorList>
    </citation>
    <scope>NUCLEOTIDE SEQUENCE</scope>
    <source>
        <strain evidence="4">ARV_011</strain>
    </source>
</reference>
<dbReference type="GeneID" id="66117473"/>
<protein>
    <submittedName>
        <fullName evidence="4">Lipid-binding protein</fullName>
    </submittedName>
</protein>
<dbReference type="InterPro" id="IPR028245">
    <property type="entry name" value="PIL1/LSP1"/>
</dbReference>
<dbReference type="GO" id="GO:0008289">
    <property type="term" value="F:lipid binding"/>
    <property type="evidence" value="ECO:0007669"/>
    <property type="project" value="TreeGrafter"/>
</dbReference>
<accession>A0A9P8AKC0</accession>
<dbReference type="PANTHER" id="PTHR31962">
    <property type="entry name" value="SPHINGOLIPID LONG CHAIN BASE-RESPONSIVE PROTEIN PIL1"/>
    <property type="match status" value="1"/>
</dbReference>
<dbReference type="Proteomes" id="UP000790833">
    <property type="component" value="Unassembled WGS sequence"/>
</dbReference>
<dbReference type="GO" id="GO:0036286">
    <property type="term" value="C:eisosome filament"/>
    <property type="evidence" value="ECO:0007669"/>
    <property type="project" value="TreeGrafter"/>
</dbReference>
<feature type="region of interest" description="Disordered" evidence="3">
    <location>
        <begin position="1"/>
        <end position="30"/>
    </location>
</feature>
<evidence type="ECO:0000313" key="5">
    <source>
        <dbReference type="Proteomes" id="UP000790833"/>
    </source>
</evidence>
<dbReference type="AlphaFoldDB" id="A0A9P8AKC0"/>
<feature type="compositionally biased region" description="Acidic residues" evidence="3">
    <location>
        <begin position="279"/>
        <end position="294"/>
    </location>
</feature>
<feature type="region of interest" description="Disordered" evidence="3">
    <location>
        <begin position="275"/>
        <end position="307"/>
    </location>
</feature>
<dbReference type="Gene3D" id="1.20.1270.60">
    <property type="entry name" value="Arfaptin homology (AH) domain/BAR domain"/>
    <property type="match status" value="1"/>
</dbReference>
<comment type="caution">
    <text evidence="4">The sequence shown here is derived from an EMBL/GenBank/DDBJ whole genome shotgun (WGS) entry which is preliminary data.</text>
</comment>
<keyword evidence="1" id="KW-0597">Phosphoprotein</keyword>
<feature type="compositionally biased region" description="Basic and acidic residues" evidence="3">
    <location>
        <begin position="1"/>
        <end position="11"/>
    </location>
</feature>
<dbReference type="InterPro" id="IPR027267">
    <property type="entry name" value="AH/BAR_dom_sf"/>
</dbReference>
<dbReference type="PANTHER" id="PTHR31962:SF1">
    <property type="entry name" value="SPHINGOLIPID LONG CHAIN BASE-RESPONSIVE PROTEIN PIL1"/>
    <property type="match status" value="1"/>
</dbReference>
<evidence type="ECO:0000256" key="2">
    <source>
        <dbReference type="SAM" id="Coils"/>
    </source>
</evidence>
<feature type="coiled-coil region" evidence="2">
    <location>
        <begin position="166"/>
        <end position="193"/>
    </location>
</feature>
<dbReference type="EMBL" id="JAHMUF010000005">
    <property type="protein sequence ID" value="KAG7194987.1"/>
    <property type="molecule type" value="Genomic_DNA"/>
</dbReference>
<dbReference type="RefSeq" id="XP_043050534.1">
    <property type="nucleotide sequence ID" value="XM_043194783.1"/>
</dbReference>
<keyword evidence="5" id="KW-1185">Reference proteome</keyword>
<sequence length="307" mass="34341">MHRTYSLREQRAPTAAQLQAPPPPTSSTKSKFFGKAGIASSFRKTVAGATGPELSRKLSQYIKMEKNVMRAIEITARERRDVAKQLSLWGESQDDDVSDVTDKLGVLIYEIGELEDQYIDKYDQYRLTLKGVRDIESSVQPSRDRKQKITDEIAHLKYKDPESPKIHTLEQELVRAEAESLVAEAQLSNITREQLKAAFNYLFDATRELAEKYALIAGYGKAVLELLDDSSVTPGEVRPAYDGYEASKQIIIDCENALASWTLDGAAVKPTLSLHHDYEDEEPADESEIADAEEEFAKHDETNGPTA</sequence>
<evidence type="ECO:0000313" key="4">
    <source>
        <dbReference type="EMBL" id="KAG7194987.1"/>
    </source>
</evidence>
<dbReference type="FunFam" id="1.20.1270.60:FF:000005">
    <property type="entry name" value="Sphingolipid long chain base-responsive pil1"/>
    <property type="match status" value="1"/>
</dbReference>
<dbReference type="GO" id="GO:0006897">
    <property type="term" value="P:endocytosis"/>
    <property type="evidence" value="ECO:0007669"/>
    <property type="project" value="TreeGrafter"/>
</dbReference>